<keyword evidence="8" id="KW-0963">Cytoplasm</keyword>
<dbReference type="InterPro" id="IPR001653">
    <property type="entry name" value="DAP_epimerase_DapF"/>
</dbReference>
<comment type="function">
    <text evidence="8">Catalyzes the stereoinversion of LL-2,6-diaminopimelate (L,L-DAP) to meso-diaminopimelate (meso-DAP), a precursor of L-lysine and an essential component of the bacterial peptidoglycan.</text>
</comment>
<feature type="binding site" evidence="8">
    <location>
        <position position="153"/>
    </location>
    <ligand>
        <name>substrate</name>
    </ligand>
</feature>
<feature type="binding site" evidence="8">
    <location>
        <begin position="204"/>
        <end position="205"/>
    </location>
    <ligand>
        <name>substrate</name>
    </ligand>
</feature>
<reference evidence="11" key="1">
    <citation type="journal article" date="2019" name="Int. J. Syst. Evol. Microbiol.">
        <title>The Global Catalogue of Microorganisms (GCM) 10K type strain sequencing project: providing services to taxonomists for standard genome sequencing and annotation.</title>
        <authorList>
            <consortium name="The Broad Institute Genomics Platform"/>
            <consortium name="The Broad Institute Genome Sequencing Center for Infectious Disease"/>
            <person name="Wu L."/>
            <person name="Ma J."/>
        </authorList>
    </citation>
    <scope>NUCLEOTIDE SEQUENCE [LARGE SCALE GENOMIC DNA]</scope>
    <source>
        <strain evidence="11">CGMCC 4.7093</strain>
    </source>
</reference>
<feature type="site" description="Could be important to modulate the pK values of the two catalytic cysteine residues" evidence="8">
    <location>
        <position position="155"/>
    </location>
</feature>
<dbReference type="PANTHER" id="PTHR31689:SF0">
    <property type="entry name" value="DIAMINOPIMELATE EPIMERASE"/>
    <property type="match status" value="1"/>
</dbReference>
<evidence type="ECO:0000256" key="9">
    <source>
        <dbReference type="PROSITE-ProRule" id="PRU10125"/>
    </source>
</evidence>
<protein>
    <recommendedName>
        <fullName evidence="3 8">Diaminopimelate epimerase</fullName>
        <shortName evidence="8">DAP epimerase</shortName>
        <ecNumber evidence="3 8">5.1.1.7</ecNumber>
    </recommendedName>
    <alternativeName>
        <fullName evidence="8">PLP-independent amino acid racemase</fullName>
    </alternativeName>
</protein>
<feature type="binding site" evidence="8">
    <location>
        <begin position="74"/>
        <end position="75"/>
    </location>
    <ligand>
        <name>substrate</name>
    </ligand>
</feature>
<organism evidence="10 11">
    <name type="scientific">Actinomycetospora atypica</name>
    <dbReference type="NCBI Taxonomy" id="1290095"/>
    <lineage>
        <taxon>Bacteria</taxon>
        <taxon>Bacillati</taxon>
        <taxon>Actinomycetota</taxon>
        <taxon>Actinomycetes</taxon>
        <taxon>Pseudonocardiales</taxon>
        <taxon>Pseudonocardiaceae</taxon>
        <taxon>Actinomycetospora</taxon>
    </lineage>
</organism>
<evidence type="ECO:0000256" key="3">
    <source>
        <dbReference type="ARBA" id="ARBA00013080"/>
    </source>
</evidence>
<keyword evidence="6 8" id="KW-0413">Isomerase</keyword>
<feature type="binding site" evidence="8">
    <location>
        <begin position="214"/>
        <end position="215"/>
    </location>
    <ligand>
        <name>substrate</name>
    </ligand>
</feature>
<keyword evidence="5 8" id="KW-0457">Lysine biosynthesis</keyword>
<evidence type="ECO:0000256" key="5">
    <source>
        <dbReference type="ARBA" id="ARBA00023154"/>
    </source>
</evidence>
<evidence type="ECO:0000256" key="7">
    <source>
        <dbReference type="ARBA" id="ARBA00051712"/>
    </source>
</evidence>
<dbReference type="EMBL" id="JBHSIV010000013">
    <property type="protein sequence ID" value="MFC5063439.1"/>
    <property type="molecule type" value="Genomic_DNA"/>
</dbReference>
<feature type="binding site" evidence="8">
    <location>
        <position position="11"/>
    </location>
    <ligand>
        <name>substrate</name>
    </ligand>
</feature>
<evidence type="ECO:0000313" key="11">
    <source>
        <dbReference type="Proteomes" id="UP001595947"/>
    </source>
</evidence>
<evidence type="ECO:0000256" key="8">
    <source>
        <dbReference type="HAMAP-Rule" id="MF_00197"/>
    </source>
</evidence>
<dbReference type="Gene3D" id="3.10.310.10">
    <property type="entry name" value="Diaminopimelate Epimerase, Chain A, domain 1"/>
    <property type="match status" value="2"/>
</dbReference>
<gene>
    <name evidence="8 10" type="primary">dapF</name>
    <name evidence="10" type="ORF">ACFPBZ_14555</name>
</gene>
<name>A0ABV9YN91_9PSEU</name>
<keyword evidence="4 8" id="KW-0028">Amino-acid biosynthesis</keyword>
<accession>A0ABV9YN91</accession>
<dbReference type="Proteomes" id="UP001595947">
    <property type="component" value="Unassembled WGS sequence"/>
</dbReference>
<feature type="active site" description="Proton donor" evidence="8">
    <location>
        <position position="73"/>
    </location>
</feature>
<keyword evidence="11" id="KW-1185">Reference proteome</keyword>
<comment type="pathway">
    <text evidence="1 8">Amino-acid biosynthesis; L-lysine biosynthesis via DAP pathway; DL-2,6-diaminopimelate from LL-2,6-diaminopimelate: step 1/1.</text>
</comment>
<dbReference type="PANTHER" id="PTHR31689">
    <property type="entry name" value="DIAMINOPIMELATE EPIMERASE, CHLOROPLASTIC"/>
    <property type="match status" value="1"/>
</dbReference>
<dbReference type="PROSITE" id="PS01326">
    <property type="entry name" value="DAP_EPIMERASE"/>
    <property type="match status" value="1"/>
</dbReference>
<comment type="subcellular location">
    <subcellularLocation>
        <location evidence="8">Cytoplasm</location>
    </subcellularLocation>
</comment>
<feature type="binding site" evidence="8">
    <location>
        <position position="185"/>
    </location>
    <ligand>
        <name>substrate</name>
    </ligand>
</feature>
<evidence type="ECO:0000256" key="4">
    <source>
        <dbReference type="ARBA" id="ARBA00022605"/>
    </source>
</evidence>
<comment type="similarity">
    <text evidence="2 8">Belongs to the diaminopimelate epimerase family.</text>
</comment>
<dbReference type="InterPro" id="IPR018510">
    <property type="entry name" value="DAP_epimerase_AS"/>
</dbReference>
<feature type="site" description="Could be important to modulate the pK values of the two catalytic cysteine residues" evidence="8">
    <location>
        <position position="204"/>
    </location>
</feature>
<evidence type="ECO:0000313" key="10">
    <source>
        <dbReference type="EMBL" id="MFC5063439.1"/>
    </source>
</evidence>
<feature type="active site" evidence="9">
    <location>
        <position position="73"/>
    </location>
</feature>
<feature type="active site" description="Proton acceptor" evidence="8">
    <location>
        <position position="213"/>
    </location>
</feature>
<evidence type="ECO:0000256" key="1">
    <source>
        <dbReference type="ARBA" id="ARBA00005196"/>
    </source>
</evidence>
<sequence>MEYVLGHGTQNDFVLLPDPDDRLDLTPAAVRALCHRRRGLGADGVLRVAPSSVPGADWFMDYRNGDGSIAEMCGNGVRVFARFLVEAGWAAPGSFAVATRAGLRTVELDHHGDVTVDMGPAVVGAESTAVVPSPAGPAGSVTTFAGVAVDVGNPHLACVTTADLDALDLTAAPGYDAELFPHGVNVEFLAPLDAGLATRLRVHERGSGETCSCGTGTVAGAVAGLRAAGLDAGTVTVTTPGGVLRVGVDPSTTTLTGPAVLVAKGEVELGGIEGGDGPDGELQAFVRLAEHATA</sequence>
<proteinExistence type="inferred from homology"/>
<comment type="subunit">
    <text evidence="8">Homodimer.</text>
</comment>
<dbReference type="EC" id="5.1.1.7" evidence="3 8"/>
<dbReference type="SUPFAM" id="SSF54506">
    <property type="entry name" value="Diaminopimelate epimerase-like"/>
    <property type="match status" value="2"/>
</dbReference>
<dbReference type="Pfam" id="PF01678">
    <property type="entry name" value="DAP_epimerase"/>
    <property type="match status" value="2"/>
</dbReference>
<feature type="binding site" evidence="8">
    <location>
        <position position="64"/>
    </location>
    <ligand>
        <name>substrate</name>
    </ligand>
</feature>
<comment type="catalytic activity">
    <reaction evidence="7 8">
        <text>(2S,6S)-2,6-diaminopimelate = meso-2,6-diaminopimelate</text>
        <dbReference type="Rhea" id="RHEA:15393"/>
        <dbReference type="ChEBI" id="CHEBI:57609"/>
        <dbReference type="ChEBI" id="CHEBI:57791"/>
        <dbReference type="EC" id="5.1.1.7"/>
    </reaction>
</comment>
<dbReference type="GO" id="GO:0008837">
    <property type="term" value="F:diaminopimelate epimerase activity"/>
    <property type="evidence" value="ECO:0007669"/>
    <property type="project" value="UniProtKB-EC"/>
</dbReference>
<evidence type="ECO:0000256" key="6">
    <source>
        <dbReference type="ARBA" id="ARBA00023235"/>
    </source>
</evidence>
<dbReference type="HAMAP" id="MF_00197">
    <property type="entry name" value="DAP_epimerase"/>
    <property type="match status" value="1"/>
</dbReference>
<evidence type="ECO:0000256" key="2">
    <source>
        <dbReference type="ARBA" id="ARBA00010219"/>
    </source>
</evidence>
<comment type="caution">
    <text evidence="10">The sequence shown here is derived from an EMBL/GenBank/DDBJ whole genome shotgun (WGS) entry which is preliminary data.</text>
</comment>
<dbReference type="RefSeq" id="WP_378036786.1">
    <property type="nucleotide sequence ID" value="NZ_JBHSIV010000013.1"/>
</dbReference>
<dbReference type="NCBIfam" id="TIGR00652">
    <property type="entry name" value="DapF"/>
    <property type="match status" value="1"/>
</dbReference>
<comment type="caution">
    <text evidence="8">Lacks conserved residue(s) required for the propagation of feature annotation.</text>
</comment>